<reference evidence="2 3" key="2">
    <citation type="submission" date="2020-03" db="EMBL/GenBank/DDBJ databases">
        <authorList>
            <person name="Ichikawa N."/>
            <person name="Kimura A."/>
            <person name="Kitahashi Y."/>
            <person name="Uohara A."/>
        </authorList>
    </citation>
    <scope>NUCLEOTIDE SEQUENCE [LARGE SCALE GENOMIC DNA]</scope>
    <source>
        <strain evidence="2 3">NBRC 108638</strain>
    </source>
</reference>
<evidence type="ECO:0000313" key="3">
    <source>
        <dbReference type="Proteomes" id="UP000482960"/>
    </source>
</evidence>
<proteinExistence type="predicted"/>
<dbReference type="AlphaFoldDB" id="A0A6V8LL19"/>
<dbReference type="Proteomes" id="UP000482960">
    <property type="component" value="Unassembled WGS sequence"/>
</dbReference>
<feature type="region of interest" description="Disordered" evidence="1">
    <location>
        <begin position="1"/>
        <end position="20"/>
    </location>
</feature>
<gene>
    <name evidence="2" type="ORF">Prum_069770</name>
</gene>
<protein>
    <submittedName>
        <fullName evidence="2">Uncharacterized protein</fullName>
    </submittedName>
</protein>
<evidence type="ECO:0000256" key="1">
    <source>
        <dbReference type="SAM" id="MobiDB-lite"/>
    </source>
</evidence>
<evidence type="ECO:0000313" key="2">
    <source>
        <dbReference type="EMBL" id="GFJ93335.1"/>
    </source>
</evidence>
<sequence length="99" mass="10143">MPTSPARNRTTRPRNALEATGDVDHVGVDLFDLVADFPVGGEVVLAAQPVVPDPGAMWDGGIEPGRQVRAPGATGHRVPQLAASGIDGDMGLIIVPAPS</sequence>
<organism evidence="2 3">
    <name type="scientific">Phytohabitans rumicis</name>
    <dbReference type="NCBI Taxonomy" id="1076125"/>
    <lineage>
        <taxon>Bacteria</taxon>
        <taxon>Bacillati</taxon>
        <taxon>Actinomycetota</taxon>
        <taxon>Actinomycetes</taxon>
        <taxon>Micromonosporales</taxon>
        <taxon>Micromonosporaceae</taxon>
    </lineage>
</organism>
<dbReference type="EMBL" id="BLPG01000001">
    <property type="protein sequence ID" value="GFJ93335.1"/>
    <property type="molecule type" value="Genomic_DNA"/>
</dbReference>
<keyword evidence="3" id="KW-1185">Reference proteome</keyword>
<reference evidence="2 3" key="1">
    <citation type="submission" date="2020-03" db="EMBL/GenBank/DDBJ databases">
        <title>Whole genome shotgun sequence of Phytohabitans rumicis NBRC 108638.</title>
        <authorList>
            <person name="Komaki H."/>
            <person name="Tamura T."/>
        </authorList>
    </citation>
    <scope>NUCLEOTIDE SEQUENCE [LARGE SCALE GENOMIC DNA]</scope>
    <source>
        <strain evidence="2 3">NBRC 108638</strain>
    </source>
</reference>
<comment type="caution">
    <text evidence="2">The sequence shown here is derived from an EMBL/GenBank/DDBJ whole genome shotgun (WGS) entry which is preliminary data.</text>
</comment>
<accession>A0A6V8LL19</accession>
<name>A0A6V8LL19_9ACTN</name>